<evidence type="ECO:0000256" key="1">
    <source>
        <dbReference type="SAM" id="Phobius"/>
    </source>
</evidence>
<dbReference type="RefSeq" id="WP_092053466.1">
    <property type="nucleotide sequence ID" value="NZ_FOQD01000015.1"/>
</dbReference>
<organism evidence="2 3">
    <name type="scientific">Planctomicrobium piriforme</name>
    <dbReference type="NCBI Taxonomy" id="1576369"/>
    <lineage>
        <taxon>Bacteria</taxon>
        <taxon>Pseudomonadati</taxon>
        <taxon>Planctomycetota</taxon>
        <taxon>Planctomycetia</taxon>
        <taxon>Planctomycetales</taxon>
        <taxon>Planctomycetaceae</taxon>
        <taxon>Planctomicrobium</taxon>
    </lineage>
</organism>
<dbReference type="EMBL" id="FOQD01000015">
    <property type="protein sequence ID" value="SFJ08847.1"/>
    <property type="molecule type" value="Genomic_DNA"/>
</dbReference>
<name>A0A1I3NI38_9PLAN</name>
<dbReference type="STRING" id="1576369.SAMN05421753_115105"/>
<protein>
    <submittedName>
        <fullName evidence="2">Uncharacterized protein</fullName>
    </submittedName>
</protein>
<dbReference type="OrthoDB" id="100177at2"/>
<feature type="transmembrane region" description="Helical" evidence="1">
    <location>
        <begin position="7"/>
        <end position="27"/>
    </location>
</feature>
<sequence length="137" mass="15132">MMKMHVILARIAACAVFFAYTCFALLLGSVVETGGGFAGPAVQESWTYEHGFPFSFLSRTVWETRYDVKKPDGEIVEQVDGHRSWWDFCLPFKGEFNQFDARLLVADVAVAAVFGLLTAIAALKCGVSKMRSNGNPE</sequence>
<dbReference type="Proteomes" id="UP000199518">
    <property type="component" value="Unassembled WGS sequence"/>
</dbReference>
<accession>A0A1I3NI38</accession>
<dbReference type="AlphaFoldDB" id="A0A1I3NI38"/>
<keyword evidence="1" id="KW-0812">Transmembrane</keyword>
<gene>
    <name evidence="2" type="ORF">SAMN05421753_115105</name>
</gene>
<proteinExistence type="predicted"/>
<evidence type="ECO:0000313" key="3">
    <source>
        <dbReference type="Proteomes" id="UP000199518"/>
    </source>
</evidence>
<feature type="transmembrane region" description="Helical" evidence="1">
    <location>
        <begin position="103"/>
        <end position="123"/>
    </location>
</feature>
<keyword evidence="3" id="KW-1185">Reference proteome</keyword>
<evidence type="ECO:0000313" key="2">
    <source>
        <dbReference type="EMBL" id="SFJ08847.1"/>
    </source>
</evidence>
<keyword evidence="1" id="KW-0472">Membrane</keyword>
<keyword evidence="1" id="KW-1133">Transmembrane helix</keyword>
<reference evidence="3" key="1">
    <citation type="submission" date="2016-10" db="EMBL/GenBank/DDBJ databases">
        <authorList>
            <person name="Varghese N."/>
            <person name="Submissions S."/>
        </authorList>
    </citation>
    <scope>NUCLEOTIDE SEQUENCE [LARGE SCALE GENOMIC DNA]</scope>
    <source>
        <strain evidence="3">DSM 26348</strain>
    </source>
</reference>